<evidence type="ECO:0000313" key="2">
    <source>
        <dbReference type="Proteomes" id="UP000238479"/>
    </source>
</evidence>
<dbReference type="AlphaFoldDB" id="A0A2P6S8Z5"/>
<proteinExistence type="predicted"/>
<dbReference type="Gramene" id="PRQ55109">
    <property type="protein sequence ID" value="PRQ55109"/>
    <property type="gene ID" value="RchiOBHm_Chr1g0321011"/>
</dbReference>
<accession>A0A2P6S8Z5</accession>
<evidence type="ECO:0000313" key="1">
    <source>
        <dbReference type="EMBL" id="PRQ55109.1"/>
    </source>
</evidence>
<dbReference type="EMBL" id="PDCK01000039">
    <property type="protein sequence ID" value="PRQ55109.1"/>
    <property type="molecule type" value="Genomic_DNA"/>
</dbReference>
<protein>
    <submittedName>
        <fullName evidence="1">Uncharacterized protein</fullName>
    </submittedName>
</protein>
<reference evidence="1 2" key="1">
    <citation type="journal article" date="2018" name="Nat. Genet.">
        <title>The Rosa genome provides new insights in the design of modern roses.</title>
        <authorList>
            <person name="Bendahmane M."/>
        </authorList>
    </citation>
    <scope>NUCLEOTIDE SEQUENCE [LARGE SCALE GENOMIC DNA]</scope>
    <source>
        <strain evidence="2">cv. Old Blush</strain>
    </source>
</reference>
<comment type="caution">
    <text evidence="1">The sequence shown here is derived from an EMBL/GenBank/DDBJ whole genome shotgun (WGS) entry which is preliminary data.</text>
</comment>
<sequence length="67" mass="7374">MLVSSIALISIENEYLGKINCDKLIDQFAGPPKSLRRLWEDEDASPSTNDLSSKQSPISILLSVRGI</sequence>
<name>A0A2P6S8Z5_ROSCH</name>
<dbReference type="Proteomes" id="UP000238479">
    <property type="component" value="Chromosome 1"/>
</dbReference>
<organism evidence="1 2">
    <name type="scientific">Rosa chinensis</name>
    <name type="common">China rose</name>
    <dbReference type="NCBI Taxonomy" id="74649"/>
    <lineage>
        <taxon>Eukaryota</taxon>
        <taxon>Viridiplantae</taxon>
        <taxon>Streptophyta</taxon>
        <taxon>Embryophyta</taxon>
        <taxon>Tracheophyta</taxon>
        <taxon>Spermatophyta</taxon>
        <taxon>Magnoliopsida</taxon>
        <taxon>eudicotyledons</taxon>
        <taxon>Gunneridae</taxon>
        <taxon>Pentapetalae</taxon>
        <taxon>rosids</taxon>
        <taxon>fabids</taxon>
        <taxon>Rosales</taxon>
        <taxon>Rosaceae</taxon>
        <taxon>Rosoideae</taxon>
        <taxon>Rosoideae incertae sedis</taxon>
        <taxon>Rosa</taxon>
    </lineage>
</organism>
<gene>
    <name evidence="1" type="ORF">RchiOBHm_Chr1g0321011</name>
</gene>
<keyword evidence="2" id="KW-1185">Reference proteome</keyword>